<dbReference type="Pfam" id="PF09483">
    <property type="entry name" value="HpaP"/>
    <property type="match status" value="1"/>
</dbReference>
<dbReference type="InterPro" id="IPR013390">
    <property type="entry name" value="T3SS_HpaP"/>
</dbReference>
<dbReference type="eggNOG" id="ENOG5033NF2">
    <property type="taxonomic scope" value="Bacteria"/>
</dbReference>
<sequence length="245" mass="26812">MQPTNQNQNVQQNTNNSQPTQNQSQKVSEDQASDFSKKMKKKEDPKSAKGESKDDQSLESLMAERRKSAKEALEGKFKDQGGGREGQKGQEEGAMKSLLEGNEQAIGQVRETQQAAEAQLKSIQAVSGPKEINEVINKLVDKIMVSSKDAIEGAEVRITLKDNILPGTEIRIQRVSGELQVTMNTSSADSHNFLVANEASLMKSLEKLGEKVQVNINMSGGGGDQNDGRSQQEYVGEEEQEDDDS</sequence>
<dbReference type="Proteomes" id="UP000028073">
    <property type="component" value="Unassembled WGS sequence"/>
</dbReference>
<dbReference type="AlphaFoldDB" id="A0A081NMV8"/>
<evidence type="ECO:0000313" key="3">
    <source>
        <dbReference type="Proteomes" id="UP000028073"/>
    </source>
</evidence>
<evidence type="ECO:0000313" key="2">
    <source>
        <dbReference type="EMBL" id="KEQ19781.1"/>
    </source>
</evidence>
<evidence type="ECO:0008006" key="4">
    <source>
        <dbReference type="Google" id="ProtNLM"/>
    </source>
</evidence>
<dbReference type="EMBL" id="JOKH01000001">
    <property type="protein sequence ID" value="KEQ19781.1"/>
    <property type="molecule type" value="Genomic_DNA"/>
</dbReference>
<organism evidence="2 3">
    <name type="scientific">Endozoicomonas numazuensis</name>
    <dbReference type="NCBI Taxonomy" id="1137799"/>
    <lineage>
        <taxon>Bacteria</taxon>
        <taxon>Pseudomonadati</taxon>
        <taxon>Pseudomonadota</taxon>
        <taxon>Gammaproteobacteria</taxon>
        <taxon>Oceanospirillales</taxon>
        <taxon>Endozoicomonadaceae</taxon>
        <taxon>Endozoicomonas</taxon>
    </lineage>
</organism>
<accession>A0A081NMV8</accession>
<comment type="caution">
    <text evidence="2">The sequence shown here is derived from an EMBL/GenBank/DDBJ whole genome shotgun (WGS) entry which is preliminary data.</text>
</comment>
<feature type="compositionally biased region" description="Low complexity" evidence="1">
    <location>
        <begin position="1"/>
        <end position="25"/>
    </location>
</feature>
<keyword evidence="3" id="KW-1185">Reference proteome</keyword>
<feature type="compositionally biased region" description="Acidic residues" evidence="1">
    <location>
        <begin position="235"/>
        <end position="245"/>
    </location>
</feature>
<reference evidence="2 3" key="1">
    <citation type="submission" date="2014-06" db="EMBL/GenBank/DDBJ databases">
        <title>Whole Genome Sequences of Three Symbiotic Endozoicomonas Bacteria.</title>
        <authorList>
            <person name="Neave M.J."/>
            <person name="Apprill A."/>
            <person name="Voolstra C.R."/>
        </authorList>
    </citation>
    <scope>NUCLEOTIDE SEQUENCE [LARGE SCALE GENOMIC DNA]</scope>
    <source>
        <strain evidence="2 3">DSM 25634</strain>
    </source>
</reference>
<feature type="compositionally biased region" description="Basic and acidic residues" evidence="1">
    <location>
        <begin position="35"/>
        <end position="94"/>
    </location>
</feature>
<proteinExistence type="predicted"/>
<gene>
    <name evidence="2" type="ORF">GZ78_07915</name>
</gene>
<dbReference type="OrthoDB" id="6194386at2"/>
<dbReference type="STRING" id="1137799.GZ78_07915"/>
<dbReference type="RefSeq" id="WP_034833829.1">
    <property type="nucleotide sequence ID" value="NZ_JOKH01000001.1"/>
</dbReference>
<evidence type="ECO:0000256" key="1">
    <source>
        <dbReference type="SAM" id="MobiDB-lite"/>
    </source>
</evidence>
<protein>
    <recommendedName>
        <fullName evidence="4">Flagellar hook-length control protein-like C-terminal domain-containing protein</fullName>
    </recommendedName>
</protein>
<feature type="region of interest" description="Disordered" evidence="1">
    <location>
        <begin position="1"/>
        <end position="94"/>
    </location>
</feature>
<feature type="region of interest" description="Disordered" evidence="1">
    <location>
        <begin position="215"/>
        <end position="245"/>
    </location>
</feature>
<name>A0A081NMV8_9GAMM</name>